<evidence type="ECO:0000259" key="2">
    <source>
        <dbReference type="SMART" id="SM00382"/>
    </source>
</evidence>
<organism evidence="3 4">
    <name type="scientific">Acanthopleuribacter pedis</name>
    <dbReference type="NCBI Taxonomy" id="442870"/>
    <lineage>
        <taxon>Bacteria</taxon>
        <taxon>Pseudomonadati</taxon>
        <taxon>Acidobacteriota</taxon>
        <taxon>Holophagae</taxon>
        <taxon>Acanthopleuribacterales</taxon>
        <taxon>Acanthopleuribacteraceae</taxon>
        <taxon>Acanthopleuribacter</taxon>
    </lineage>
</organism>
<dbReference type="EMBL" id="JAFREP010000026">
    <property type="protein sequence ID" value="MBO1321651.1"/>
    <property type="molecule type" value="Genomic_DNA"/>
</dbReference>
<feature type="domain" description="AAA+ ATPase" evidence="2">
    <location>
        <begin position="1271"/>
        <end position="1420"/>
    </location>
</feature>
<dbReference type="InterPro" id="IPR027417">
    <property type="entry name" value="P-loop_NTPase"/>
</dbReference>
<evidence type="ECO:0000313" key="3">
    <source>
        <dbReference type="EMBL" id="MBO1321651.1"/>
    </source>
</evidence>
<dbReference type="GO" id="GO:0005524">
    <property type="term" value="F:ATP binding"/>
    <property type="evidence" value="ECO:0007669"/>
    <property type="project" value="InterPro"/>
</dbReference>
<dbReference type="RefSeq" id="WP_207861624.1">
    <property type="nucleotide sequence ID" value="NZ_JAFREP010000026.1"/>
</dbReference>
<dbReference type="Pfam" id="PF25472">
    <property type="entry name" value="DUF7902"/>
    <property type="match status" value="1"/>
</dbReference>
<evidence type="ECO:0000313" key="4">
    <source>
        <dbReference type="Proteomes" id="UP000664417"/>
    </source>
</evidence>
<dbReference type="CDD" id="cd00009">
    <property type="entry name" value="AAA"/>
    <property type="match status" value="1"/>
</dbReference>
<dbReference type="SMART" id="SM00382">
    <property type="entry name" value="AAA"/>
    <property type="match status" value="1"/>
</dbReference>
<feature type="region of interest" description="Disordered" evidence="1">
    <location>
        <begin position="1758"/>
        <end position="1851"/>
    </location>
</feature>
<dbReference type="InterPro" id="IPR057224">
    <property type="entry name" value="DUF7902"/>
</dbReference>
<dbReference type="InterPro" id="IPR003959">
    <property type="entry name" value="ATPase_AAA_core"/>
</dbReference>
<sequence>MSDENQKPTASVKLEEGTYEIIRGRLQQQGTELRARLDKLNQARKDVFGTIENTLIGNERISTDNNCVPRDMIALGPSLLLGYNVQLGLRSETHLKDVFAVYTRDENGFHAQSLNLLEDPQFDTDFRNLYKYYKKTYFSKFMVIGPHLFMKFRVGQSPKDFKTFKWFINDDGTLKYVDNRSDHEFGFPVQHEFEWLKTTRDMHREGRHPHVSIEDRVFVETVGGDLTIKVEDNTADGNGIYAEPVEHKDQTLDDAEIHYALVGHVILLRIRPYQEKEYRYLVFNEKLAEVHRIDAIEDTCVLLPDDHGLIFPRGYYLLNGELKTFDSELNDMVFERRVASPNGEDFLFVFYNRATGFYILLSYNLIEQKVATPITCHGYTLFDDGTLAYMRTEDEPQKHHAVQLWRTAFLGPNVQMEAKDDSPLFKIGNKDIVRCMAECHEILTLINKEEAYDTLYIDLVKKVTDTSDTYFWLSQDACFNLAEVLHTLREAAKSAIDEFEKVTRIQKATREEVARVQKKTDTILREIRVAQLEDVNEFVRLLAEARLLRGEIISTRERRYVDLELMDQLEEQVREQVDGLSNKCVEFLLQPEALQPYEDRVAKQQAAVESLVKVTEANEIEAEIDQTSKDLEMLIEIVSNLKIDDATQTTRIIDGISAIYGLVNRAKTALRNKRKDLARAEGVAEFAAQMKLLSQSITNYLDVCDTPEKCEGYLTKIMVQLEELESRFSEFDAFIEQMTEKREQAYNAFEAKRLQLVESRNRRAAALAKAADRVLKGIANRVAGIEDINEINGYFAGDMMIEKVREIVSQLQELEDTVKADDIQSRLKTLKEDTVRQLRDKRDLFGEGGNTIKMGNHQFSVNQQALALTIVKREDDQYLHLTGTDFFEKIEDEELAATRPVWDQEVISENRRVYRAEYLAYLMLQRLRAAEDDFGLDQYRALTEAERQDWVRQFAGPRYAESYGKGVHDYDAFRLLDELTAMAQSLDLLVYPPQVRACAAVFWHKFCAKSARESLQRVYKGLQALLHAFPEQARAEQQSEELEQLLNRFLETTRLFPAATAAPAAAFLAAVLLREEVFPISQDAGTLYRKLTAFLKEKGHERTLRDSLRDLERDPAKGYQLVKQWVAAYLQRFGDKIEADGAAIEETAALFYCEMFDRQRIVDARMTLELEGLRGDHGNIEQGRYLLNYHAFTERLAAFAGEVVPMFTRYTELKQELAEKARVDLRLDEFQPRVLSSFVRNKLIDQVYLPLIGDNLAKQIGTAGESKRTDRMGLLLLVSPPGYGKTTLMEYIANRLGLIFMKINGPAIGHDVTALDPASAAHASAREELKKLNLALEMGDNIMIYLDDIQHCNPEFLQKFISLCDGSRRIEGVYKGRTRTYDLRGKKVAVCMAGNPYTESGDRFQIPDMLANRADTYNLGDIIGETATAFELSYIENALTSNPVLNKLATKSQQDVYSLVKIAETGSREGVTFEGSYGAEEVNEYVNVMKKLLRVRDIILKVNLAYIESAAQEDAYRTEPPFKLQGSYRNMNKIAEKVLPVMNDSELEGLITTHYDNEAQTLTSGAEANLLKFAILQGAMDDERKARWAEIIGVFRKKQSMMGVEGDDKMGQALLQLMNFNEGLSGIRDVLGEGMSQLAQPPEPVEEPLPAAAALDDETLAKLAEVIGPALNNISGSGQTLARAWREDVQKQSDQQAKKAKFLIKMLRQQFELMQHWIKPSFEKISDQDRKIDALQTAVKASLGTHGQIIEYLKHLAGERPSPPAQPARPTAQPAAQPAARPAQSARPAAAAQAAPKPPPTRRTAPSPQATPQTAPQAPIRPPQRPAAATQPPARQAAPPKPPPVKRPDES</sequence>
<dbReference type="InterPro" id="IPR020958">
    <property type="entry name" value="DUF3686"/>
</dbReference>
<dbReference type="Pfam" id="PF12458">
    <property type="entry name" value="DUF3686"/>
    <property type="match status" value="1"/>
</dbReference>
<feature type="compositionally biased region" description="Low complexity" evidence="1">
    <location>
        <begin position="1768"/>
        <end position="1795"/>
    </location>
</feature>
<dbReference type="Pfam" id="PF00004">
    <property type="entry name" value="AAA"/>
    <property type="match status" value="1"/>
</dbReference>
<dbReference type="Proteomes" id="UP000664417">
    <property type="component" value="Unassembled WGS sequence"/>
</dbReference>
<evidence type="ECO:0000256" key="1">
    <source>
        <dbReference type="SAM" id="MobiDB-lite"/>
    </source>
</evidence>
<gene>
    <name evidence="3" type="ORF">J3U88_24445</name>
</gene>
<dbReference type="Gene3D" id="3.40.50.300">
    <property type="entry name" value="P-loop containing nucleotide triphosphate hydrolases"/>
    <property type="match status" value="1"/>
</dbReference>
<protein>
    <submittedName>
        <fullName evidence="3">DNA repair ATPase</fullName>
    </submittedName>
</protein>
<dbReference type="InterPro" id="IPR003593">
    <property type="entry name" value="AAA+_ATPase"/>
</dbReference>
<comment type="caution">
    <text evidence="3">The sequence shown here is derived from an EMBL/GenBank/DDBJ whole genome shotgun (WGS) entry which is preliminary data.</text>
</comment>
<proteinExistence type="predicted"/>
<keyword evidence="4" id="KW-1185">Reference proteome</keyword>
<accession>A0A8J7U7Q3</accession>
<name>A0A8J7U7Q3_9BACT</name>
<feature type="compositionally biased region" description="Low complexity" evidence="1">
    <location>
        <begin position="1802"/>
        <end position="1818"/>
    </location>
</feature>
<reference evidence="3" key="1">
    <citation type="submission" date="2021-03" db="EMBL/GenBank/DDBJ databases">
        <authorList>
            <person name="Wang G."/>
        </authorList>
    </citation>
    <scope>NUCLEOTIDE SEQUENCE</scope>
    <source>
        <strain evidence="3">KCTC 12899</strain>
    </source>
</reference>
<dbReference type="GO" id="GO:0016887">
    <property type="term" value="F:ATP hydrolysis activity"/>
    <property type="evidence" value="ECO:0007669"/>
    <property type="project" value="InterPro"/>
</dbReference>
<feature type="compositionally biased region" description="Low complexity" evidence="1">
    <location>
        <begin position="1826"/>
        <end position="1838"/>
    </location>
</feature>
<dbReference type="SUPFAM" id="SSF52540">
    <property type="entry name" value="P-loop containing nucleoside triphosphate hydrolases"/>
    <property type="match status" value="1"/>
</dbReference>